<dbReference type="Pfam" id="PF04854">
    <property type="entry name" value="DUF624"/>
    <property type="match status" value="1"/>
</dbReference>
<evidence type="ECO:0000256" key="1">
    <source>
        <dbReference type="SAM" id="MobiDB-lite"/>
    </source>
</evidence>
<evidence type="ECO:0000313" key="3">
    <source>
        <dbReference type="EMBL" id="MCC2167653.1"/>
    </source>
</evidence>
<proteinExistence type="predicted"/>
<feature type="transmembrane region" description="Helical" evidence="2">
    <location>
        <begin position="70"/>
        <end position="90"/>
    </location>
</feature>
<protein>
    <submittedName>
        <fullName evidence="3">DUF624 domain-containing protein</fullName>
    </submittedName>
</protein>
<evidence type="ECO:0000256" key="2">
    <source>
        <dbReference type="SAM" id="Phobius"/>
    </source>
</evidence>
<keyword evidence="2" id="KW-0812">Transmembrane</keyword>
<dbReference type="AlphaFoldDB" id="A0AAE3ATM1"/>
<dbReference type="RefSeq" id="WP_117962153.1">
    <property type="nucleotide sequence ID" value="NZ_JAJEQF010000017.1"/>
</dbReference>
<sequence>MKLFNLDSPVMVFLSKVANLMILNVLTIICCIPIFTAGAAITALYYVTIKMARGDDPYIIKGYFKSFKENFKQATIIWLIMLVILAIIAVDWRVTLVMMTGNSAKIMKTVLFIVSFLLLLTGLYIFPVLSRFDNTVKNTFRNAFLISFMNLPKSVLIVIIHLIPVALLLVTIQALPFLFLLGIPAVAYFSSLLYVGIFKRFEPEEQVQDGENLAPLSFIVEEEQAKQAALEAEAAAKTAESAENKTETDAVETENQI</sequence>
<feature type="transmembrane region" description="Helical" evidence="2">
    <location>
        <begin position="178"/>
        <end position="198"/>
    </location>
</feature>
<reference evidence="3 4" key="1">
    <citation type="submission" date="2021-10" db="EMBL/GenBank/DDBJ databases">
        <title>Anaerobic single-cell dispensing facilitates the cultivation of human gut bacteria.</title>
        <authorList>
            <person name="Afrizal A."/>
        </authorList>
    </citation>
    <scope>NUCLEOTIDE SEQUENCE [LARGE SCALE GENOMIC DNA]</scope>
    <source>
        <strain evidence="3 4">CLA-AA-H244</strain>
    </source>
</reference>
<feature type="transmembrane region" description="Helical" evidence="2">
    <location>
        <begin position="151"/>
        <end position="172"/>
    </location>
</feature>
<feature type="transmembrane region" description="Helical" evidence="2">
    <location>
        <begin position="110"/>
        <end position="130"/>
    </location>
</feature>
<name>A0AAE3ATM1_9FIRM</name>
<dbReference type="EMBL" id="JAJEQF010000017">
    <property type="protein sequence ID" value="MCC2167653.1"/>
    <property type="molecule type" value="Genomic_DNA"/>
</dbReference>
<organism evidence="3 4">
    <name type="scientific">Gallintestinimicrobium propionicum</name>
    <dbReference type="NCBI Taxonomy" id="2981770"/>
    <lineage>
        <taxon>Bacteria</taxon>
        <taxon>Bacillati</taxon>
        <taxon>Bacillota</taxon>
        <taxon>Clostridia</taxon>
        <taxon>Lachnospirales</taxon>
        <taxon>Lachnospiraceae</taxon>
        <taxon>Gallintestinimicrobium</taxon>
    </lineage>
</organism>
<dbReference type="InterPro" id="IPR006938">
    <property type="entry name" value="DUF624"/>
</dbReference>
<comment type="caution">
    <text evidence="3">The sequence shown here is derived from an EMBL/GenBank/DDBJ whole genome shotgun (WGS) entry which is preliminary data.</text>
</comment>
<evidence type="ECO:0000313" key="4">
    <source>
        <dbReference type="Proteomes" id="UP001199355"/>
    </source>
</evidence>
<feature type="region of interest" description="Disordered" evidence="1">
    <location>
        <begin position="234"/>
        <end position="257"/>
    </location>
</feature>
<dbReference type="Proteomes" id="UP001199355">
    <property type="component" value="Unassembled WGS sequence"/>
</dbReference>
<accession>A0AAE3ATM1</accession>
<keyword evidence="2" id="KW-0472">Membrane</keyword>
<keyword evidence="2" id="KW-1133">Transmembrane helix</keyword>
<feature type="transmembrane region" description="Helical" evidence="2">
    <location>
        <begin position="20"/>
        <end position="49"/>
    </location>
</feature>
<keyword evidence="4" id="KW-1185">Reference proteome</keyword>
<gene>
    <name evidence="3" type="ORF">LKD45_08115</name>
</gene>